<dbReference type="Proteomes" id="UP000077266">
    <property type="component" value="Unassembled WGS sequence"/>
</dbReference>
<proteinExistence type="predicted"/>
<sequence>MTAILEQLLNWPNPPNHRAGVSASAVPLDLHKGRIIEAHPGTELSELDQSLRSVFKRLRFARLRNVAESPLDWPSWLTIFMAWAEQFCFRPADCGDLDVGMTVLQSDLPNGGVLLNFVLGNRYVRNRTWYPYLVENSGTVCDYSRHALCLCTVICLPRGSLPPLPHEELIFYIKDDMTPLQSIFFSLISRCEDVSSRFGIITDGVHTIFVRVMPSRHRLPPARDVCFQLVASSAYPLAYCIFTVMGYLSRRLQGFDEQLSGAPNIGLSYNDPAREFRDFDMFHLEIDRVMYWKFLQWKNEMATRALSALPRVGSVFAVHRRDVLSLENGMFPPLRCNSPIWPLSDATRLALDFRLRPMNQDLCAILASQQPLAFDVSEIKQQGPNMWSQVYFGRLGISGEPVVDEEVCLKLFDERLFPVPSLERYDDEEVGFQLSGLRCADVLLRQEESVYARLSTHHGRQLPWCYGFHQFTLSDGQTVVGVLLEKIKGETLGKTLESLKSIQWSTPHALNLLRRIRHLTKVLTHAGIKQPDWHEDQIICVPQAEQHDSVCDVDPVMLDFAFATQVWGQEEGAMQPETGEIAQFARMLGTYGASDEMLADAG</sequence>
<accession>A0A165PM75</accession>
<name>A0A165PM75_EXIGL</name>
<dbReference type="EMBL" id="KV425888">
    <property type="protein sequence ID" value="KZW02373.1"/>
    <property type="molecule type" value="Genomic_DNA"/>
</dbReference>
<evidence type="ECO:0000313" key="2">
    <source>
        <dbReference type="Proteomes" id="UP000077266"/>
    </source>
</evidence>
<protein>
    <recommendedName>
        <fullName evidence="3">Protein kinase domain-containing protein</fullName>
    </recommendedName>
</protein>
<dbReference type="InParanoid" id="A0A165PM75"/>
<reference evidence="1 2" key="1">
    <citation type="journal article" date="2016" name="Mol. Biol. Evol.">
        <title>Comparative Genomics of Early-Diverging Mushroom-Forming Fungi Provides Insights into the Origins of Lignocellulose Decay Capabilities.</title>
        <authorList>
            <person name="Nagy L.G."/>
            <person name="Riley R."/>
            <person name="Tritt A."/>
            <person name="Adam C."/>
            <person name="Daum C."/>
            <person name="Floudas D."/>
            <person name="Sun H."/>
            <person name="Yadav J.S."/>
            <person name="Pangilinan J."/>
            <person name="Larsson K.H."/>
            <person name="Matsuura K."/>
            <person name="Barry K."/>
            <person name="Labutti K."/>
            <person name="Kuo R."/>
            <person name="Ohm R.A."/>
            <person name="Bhattacharya S.S."/>
            <person name="Shirouzu T."/>
            <person name="Yoshinaga Y."/>
            <person name="Martin F.M."/>
            <person name="Grigoriev I.V."/>
            <person name="Hibbett D.S."/>
        </authorList>
    </citation>
    <scope>NUCLEOTIDE SEQUENCE [LARGE SCALE GENOMIC DNA]</scope>
    <source>
        <strain evidence="1 2">HHB12029</strain>
    </source>
</reference>
<organism evidence="1 2">
    <name type="scientific">Exidia glandulosa HHB12029</name>
    <dbReference type="NCBI Taxonomy" id="1314781"/>
    <lineage>
        <taxon>Eukaryota</taxon>
        <taxon>Fungi</taxon>
        <taxon>Dikarya</taxon>
        <taxon>Basidiomycota</taxon>
        <taxon>Agaricomycotina</taxon>
        <taxon>Agaricomycetes</taxon>
        <taxon>Auriculariales</taxon>
        <taxon>Exidiaceae</taxon>
        <taxon>Exidia</taxon>
    </lineage>
</organism>
<gene>
    <name evidence="1" type="ORF">EXIGLDRAFT_829268</name>
</gene>
<evidence type="ECO:0008006" key="3">
    <source>
        <dbReference type="Google" id="ProtNLM"/>
    </source>
</evidence>
<evidence type="ECO:0000313" key="1">
    <source>
        <dbReference type="EMBL" id="KZW02373.1"/>
    </source>
</evidence>
<dbReference type="OrthoDB" id="3138711at2759"/>
<dbReference type="AlphaFoldDB" id="A0A165PM75"/>
<keyword evidence="2" id="KW-1185">Reference proteome</keyword>